<evidence type="ECO:0000313" key="3">
    <source>
        <dbReference type="RefSeq" id="XP_013872103.1"/>
    </source>
</evidence>
<dbReference type="InParanoid" id="A0A2I4BWJ3"/>
<feature type="region of interest" description="Disordered" evidence="1">
    <location>
        <begin position="1"/>
        <end position="92"/>
    </location>
</feature>
<keyword evidence="2" id="KW-1185">Reference proteome</keyword>
<feature type="compositionally biased region" description="Polar residues" evidence="1">
    <location>
        <begin position="73"/>
        <end position="86"/>
    </location>
</feature>
<sequence length="267" mass="29367">MNTEAPGRTTPRPRPDRARGPRPHKAVTGLSQYTPKCPAPDTEGYQRTSGQRHSPPEGRVAGGQSPPPEVGPQVNQRRGQPKTQPDTYPIKHRHNLTLIFIPTHSKTHKMDAILQSCSPYIPHTPLVQDIHPPPTEGSPHPEQGGRHIHSGVERSRQPRSGPDRTRPTGQSPPPQRIHTPTTPTHCERPSAYPQPTTQWTLPPGQRANHSNQEPYLGSPNGPREAGAPALSPAHPPRPRAHPQPRLPPDGLPLLWTPSVNGYRGTWE</sequence>
<feature type="region of interest" description="Disordered" evidence="1">
    <location>
        <begin position="124"/>
        <end position="267"/>
    </location>
</feature>
<reference evidence="3" key="1">
    <citation type="submission" date="2025-08" db="UniProtKB">
        <authorList>
            <consortium name="RefSeq"/>
        </authorList>
    </citation>
    <scope>IDENTIFICATION</scope>
    <source>
        <strain evidence="3">Quisiro</strain>
        <tissue evidence="3">Liver</tissue>
    </source>
</reference>
<dbReference type="AlphaFoldDB" id="A0A2I4BWJ3"/>
<protein>
    <submittedName>
        <fullName evidence="3">Basic salivary proline-rich protein 3-like</fullName>
    </submittedName>
</protein>
<feature type="compositionally biased region" description="Low complexity" evidence="1">
    <location>
        <begin position="1"/>
        <end position="10"/>
    </location>
</feature>
<evidence type="ECO:0000256" key="1">
    <source>
        <dbReference type="SAM" id="MobiDB-lite"/>
    </source>
</evidence>
<accession>A0A2I4BWJ3</accession>
<dbReference type="RefSeq" id="XP_013872103.1">
    <property type="nucleotide sequence ID" value="XM_014016649.1"/>
</dbReference>
<name>A0A2I4BWJ3_AUSLI</name>
<organism evidence="2 3">
    <name type="scientific">Austrofundulus limnaeus</name>
    <name type="common">Annual killifish</name>
    <dbReference type="NCBI Taxonomy" id="52670"/>
    <lineage>
        <taxon>Eukaryota</taxon>
        <taxon>Metazoa</taxon>
        <taxon>Chordata</taxon>
        <taxon>Craniata</taxon>
        <taxon>Vertebrata</taxon>
        <taxon>Euteleostomi</taxon>
        <taxon>Actinopterygii</taxon>
        <taxon>Neopterygii</taxon>
        <taxon>Teleostei</taxon>
        <taxon>Neoteleostei</taxon>
        <taxon>Acanthomorphata</taxon>
        <taxon>Ovalentaria</taxon>
        <taxon>Atherinomorphae</taxon>
        <taxon>Cyprinodontiformes</taxon>
        <taxon>Rivulidae</taxon>
        <taxon>Austrofundulus</taxon>
    </lineage>
</organism>
<proteinExistence type="predicted"/>
<dbReference type="Proteomes" id="UP000192220">
    <property type="component" value="Unplaced"/>
</dbReference>
<dbReference type="KEGG" id="alim:106523263"/>
<gene>
    <name evidence="3" type="primary">LOC106523263</name>
</gene>
<dbReference type="GeneID" id="106523263"/>
<evidence type="ECO:0000313" key="2">
    <source>
        <dbReference type="Proteomes" id="UP000192220"/>
    </source>
</evidence>
<feature type="compositionally biased region" description="Basic and acidic residues" evidence="1">
    <location>
        <begin position="150"/>
        <end position="166"/>
    </location>
</feature>